<comment type="caution">
    <text evidence="1">The sequence shown here is derived from an EMBL/GenBank/DDBJ whole genome shotgun (WGS) entry which is preliminary data.</text>
</comment>
<gene>
    <name evidence="1" type="ORF">CR513_52766</name>
</gene>
<evidence type="ECO:0008006" key="3">
    <source>
        <dbReference type="Google" id="ProtNLM"/>
    </source>
</evidence>
<dbReference type="Proteomes" id="UP000257109">
    <property type="component" value="Unassembled WGS sequence"/>
</dbReference>
<proteinExistence type="predicted"/>
<reference evidence="1" key="1">
    <citation type="submission" date="2018-05" db="EMBL/GenBank/DDBJ databases">
        <title>Draft genome of Mucuna pruriens seed.</title>
        <authorList>
            <person name="Nnadi N.E."/>
            <person name="Vos R."/>
            <person name="Hasami M.H."/>
            <person name="Devisetty U.K."/>
            <person name="Aguiy J.C."/>
        </authorList>
    </citation>
    <scope>NUCLEOTIDE SEQUENCE [LARGE SCALE GENOMIC DNA]</scope>
    <source>
        <strain evidence="1">JCA_2017</strain>
    </source>
</reference>
<name>A0A371EQI8_MUCPR</name>
<feature type="non-terminal residue" evidence="1">
    <location>
        <position position="1"/>
    </location>
</feature>
<sequence>MKFGVNNESSTSNLLNDLTSRLTQMPTHDSFIAQIDIKIDSTNYALWSQVVEIKISLYQQRHFNTRTYKPFSLMMGDRKFNRQRMANLLHETWID</sequence>
<accession>A0A371EQI8</accession>
<dbReference type="EMBL" id="QJKJ01012618">
    <property type="protein sequence ID" value="RDX68264.1"/>
    <property type="molecule type" value="Genomic_DNA"/>
</dbReference>
<evidence type="ECO:0000313" key="1">
    <source>
        <dbReference type="EMBL" id="RDX68264.1"/>
    </source>
</evidence>
<organism evidence="1 2">
    <name type="scientific">Mucuna pruriens</name>
    <name type="common">Velvet bean</name>
    <name type="synonym">Dolichos pruriens</name>
    <dbReference type="NCBI Taxonomy" id="157652"/>
    <lineage>
        <taxon>Eukaryota</taxon>
        <taxon>Viridiplantae</taxon>
        <taxon>Streptophyta</taxon>
        <taxon>Embryophyta</taxon>
        <taxon>Tracheophyta</taxon>
        <taxon>Spermatophyta</taxon>
        <taxon>Magnoliopsida</taxon>
        <taxon>eudicotyledons</taxon>
        <taxon>Gunneridae</taxon>
        <taxon>Pentapetalae</taxon>
        <taxon>rosids</taxon>
        <taxon>fabids</taxon>
        <taxon>Fabales</taxon>
        <taxon>Fabaceae</taxon>
        <taxon>Papilionoideae</taxon>
        <taxon>50 kb inversion clade</taxon>
        <taxon>NPAAA clade</taxon>
        <taxon>indigoferoid/millettioid clade</taxon>
        <taxon>Phaseoleae</taxon>
        <taxon>Mucuna</taxon>
    </lineage>
</organism>
<dbReference type="AlphaFoldDB" id="A0A371EQI8"/>
<protein>
    <recommendedName>
        <fullName evidence="3">Retrotransposon Copia-like N-terminal domain-containing protein</fullName>
    </recommendedName>
</protein>
<keyword evidence="2" id="KW-1185">Reference proteome</keyword>
<dbReference type="OrthoDB" id="1745136at2759"/>
<evidence type="ECO:0000313" key="2">
    <source>
        <dbReference type="Proteomes" id="UP000257109"/>
    </source>
</evidence>